<evidence type="ECO:0000256" key="4">
    <source>
        <dbReference type="ARBA" id="ARBA00034003"/>
    </source>
</evidence>
<dbReference type="GO" id="GO:0003910">
    <property type="term" value="F:DNA ligase (ATP) activity"/>
    <property type="evidence" value="ECO:0007669"/>
    <property type="project" value="UniProtKB-EC"/>
</dbReference>
<keyword evidence="3 6" id="KW-0436">Ligase</keyword>
<dbReference type="Gene3D" id="3.30.470.30">
    <property type="entry name" value="DNA ligase/mRNA capping enzyme"/>
    <property type="match status" value="1"/>
</dbReference>
<dbReference type="CDD" id="cd07971">
    <property type="entry name" value="OBF_DNA_ligase_LigD"/>
    <property type="match status" value="1"/>
</dbReference>
<comment type="catalytic activity">
    <reaction evidence="4">
        <text>ATP + (deoxyribonucleotide)n-3'-hydroxyl + 5'-phospho-(deoxyribonucleotide)m = (deoxyribonucleotide)n+m + AMP + diphosphate.</text>
        <dbReference type="EC" id="6.5.1.1"/>
    </reaction>
</comment>
<dbReference type="Pfam" id="PF01068">
    <property type="entry name" value="DNA_ligase_A_M"/>
    <property type="match status" value="1"/>
</dbReference>
<dbReference type="NCBIfam" id="TIGR02779">
    <property type="entry name" value="NHEJ_ligase_lig"/>
    <property type="match status" value="1"/>
</dbReference>
<dbReference type="AlphaFoldDB" id="A0A6J4HJ61"/>
<protein>
    <recommendedName>
        <fullName evidence="2">DNA ligase (ATP)</fullName>
        <ecNumber evidence="2">6.5.1.1</ecNumber>
    </recommendedName>
</protein>
<dbReference type="Gene3D" id="2.40.50.140">
    <property type="entry name" value="Nucleic acid-binding proteins"/>
    <property type="match status" value="1"/>
</dbReference>
<dbReference type="GO" id="GO:0005524">
    <property type="term" value="F:ATP binding"/>
    <property type="evidence" value="ECO:0007669"/>
    <property type="project" value="InterPro"/>
</dbReference>
<dbReference type="PANTHER" id="PTHR45674">
    <property type="entry name" value="DNA LIGASE 1/3 FAMILY MEMBER"/>
    <property type="match status" value="1"/>
</dbReference>
<evidence type="ECO:0000256" key="3">
    <source>
        <dbReference type="ARBA" id="ARBA00022598"/>
    </source>
</evidence>
<sequence length="313" mass="34055">MQPMLATAGRLPAEPGWAYEFKWDGVRTLVETGGVGFTLTSRLGNDVTAAYPELAGMAGVAGPARDLLLDGEVVSLVDGRPSFSALQNRMHVRKSMEARRLAAVAPVTYLAFDVLRLDGADLTGLPFRRRRELLEGLGVAGAFWTTSPLFDDGPATAEAARANGLEGVVAKRLSSVYRPGARTTDWIKVRFGRRQEFVVGGWEHGEGGRAGGIGSLLLGVYEGGRLVYAGQVGTGFTGAGLRSMERRLRPSVVDRSPFAAMPPDVRGRPITWVRPELVVEVEFAEWTVEGRLRFASFQGIRTDKRPEEVVRER</sequence>
<evidence type="ECO:0000256" key="1">
    <source>
        <dbReference type="ARBA" id="ARBA00007572"/>
    </source>
</evidence>
<dbReference type="Gene3D" id="3.30.1490.70">
    <property type="match status" value="1"/>
</dbReference>
<dbReference type="InterPro" id="IPR012310">
    <property type="entry name" value="DNA_ligase_ATP-dep_cent"/>
</dbReference>
<evidence type="ECO:0000259" key="5">
    <source>
        <dbReference type="PROSITE" id="PS50160"/>
    </source>
</evidence>
<dbReference type="InterPro" id="IPR012309">
    <property type="entry name" value="DNA_ligase_ATP-dep_C"/>
</dbReference>
<dbReference type="Pfam" id="PF04679">
    <property type="entry name" value="DNA_ligase_A_C"/>
    <property type="match status" value="1"/>
</dbReference>
<dbReference type="SUPFAM" id="SSF56091">
    <property type="entry name" value="DNA ligase/mRNA capping enzyme, catalytic domain"/>
    <property type="match status" value="1"/>
</dbReference>
<evidence type="ECO:0000313" key="6">
    <source>
        <dbReference type="EMBL" id="CAA9224000.1"/>
    </source>
</evidence>
<accession>A0A6J4HJ61</accession>
<dbReference type="GO" id="GO:0006281">
    <property type="term" value="P:DNA repair"/>
    <property type="evidence" value="ECO:0007669"/>
    <property type="project" value="InterPro"/>
</dbReference>
<dbReference type="InterPro" id="IPR014146">
    <property type="entry name" value="LigD_ligase_dom"/>
</dbReference>
<dbReference type="InterPro" id="IPR012340">
    <property type="entry name" value="NA-bd_OB-fold"/>
</dbReference>
<organism evidence="6">
    <name type="scientific">uncultured Mycobacteriales bacterium</name>
    <dbReference type="NCBI Taxonomy" id="581187"/>
    <lineage>
        <taxon>Bacteria</taxon>
        <taxon>Bacillati</taxon>
        <taxon>Actinomycetota</taxon>
        <taxon>Actinomycetes</taxon>
        <taxon>Mycobacteriales</taxon>
        <taxon>environmental samples</taxon>
    </lineage>
</organism>
<dbReference type="SUPFAM" id="SSF50249">
    <property type="entry name" value="Nucleic acid-binding proteins"/>
    <property type="match status" value="1"/>
</dbReference>
<dbReference type="PANTHER" id="PTHR45674:SF4">
    <property type="entry name" value="DNA LIGASE 1"/>
    <property type="match status" value="1"/>
</dbReference>
<proteinExistence type="inferred from homology"/>
<gene>
    <name evidence="6" type="ORF">AVDCRST_MAG41-646</name>
</gene>
<feature type="domain" description="ATP-dependent DNA ligase family profile" evidence="5">
    <location>
        <begin position="105"/>
        <end position="222"/>
    </location>
</feature>
<dbReference type="EC" id="6.5.1.1" evidence="2"/>
<reference evidence="6" key="1">
    <citation type="submission" date="2020-02" db="EMBL/GenBank/DDBJ databases">
        <authorList>
            <person name="Meier V. D."/>
        </authorList>
    </citation>
    <scope>NUCLEOTIDE SEQUENCE</scope>
    <source>
        <strain evidence="6">AVDCRST_MAG41</strain>
    </source>
</reference>
<evidence type="ECO:0000256" key="2">
    <source>
        <dbReference type="ARBA" id="ARBA00012727"/>
    </source>
</evidence>
<dbReference type="EMBL" id="CADCTP010000065">
    <property type="protein sequence ID" value="CAA9224000.1"/>
    <property type="molecule type" value="Genomic_DNA"/>
</dbReference>
<dbReference type="GO" id="GO:0006310">
    <property type="term" value="P:DNA recombination"/>
    <property type="evidence" value="ECO:0007669"/>
    <property type="project" value="InterPro"/>
</dbReference>
<dbReference type="PROSITE" id="PS50160">
    <property type="entry name" value="DNA_LIGASE_A3"/>
    <property type="match status" value="1"/>
</dbReference>
<dbReference type="InterPro" id="IPR050191">
    <property type="entry name" value="ATP-dep_DNA_ligase"/>
</dbReference>
<name>A0A6J4HJ61_9ACTN</name>
<comment type="similarity">
    <text evidence="1">Belongs to the ATP-dependent DNA ligase family.</text>
</comment>
<dbReference type="CDD" id="cd07906">
    <property type="entry name" value="Adenylation_DNA_ligase_LigD_LigC"/>
    <property type="match status" value="1"/>
</dbReference>